<protein>
    <submittedName>
        <fullName evidence="1">Uncharacterized protein</fullName>
    </submittedName>
</protein>
<reference evidence="1 2" key="1">
    <citation type="submission" date="2019-08" db="EMBL/GenBank/DDBJ databases">
        <title>Genomes of Antarctic Bizionia species.</title>
        <authorList>
            <person name="Bowman J.P."/>
        </authorList>
    </citation>
    <scope>NUCLEOTIDE SEQUENCE [LARGE SCALE GENOMIC DNA]</scope>
    <source>
        <strain evidence="1 2">IC164</strain>
    </source>
</reference>
<comment type="caution">
    <text evidence="1">The sequence shown here is derived from an EMBL/GenBank/DDBJ whole genome shotgun (WGS) entry which is preliminary data.</text>
</comment>
<evidence type="ECO:0000313" key="1">
    <source>
        <dbReference type="EMBL" id="TYC10754.1"/>
    </source>
</evidence>
<dbReference type="EMBL" id="VSKN01000014">
    <property type="protein sequence ID" value="TYC10754.1"/>
    <property type="molecule type" value="Genomic_DNA"/>
</dbReference>
<dbReference type="Proteomes" id="UP000323621">
    <property type="component" value="Unassembled WGS sequence"/>
</dbReference>
<dbReference type="RefSeq" id="WP_148381222.1">
    <property type="nucleotide sequence ID" value="NZ_VSKN01000014.1"/>
</dbReference>
<name>A0ABY3M906_9FLAO</name>
<keyword evidence="2" id="KW-1185">Reference proteome</keyword>
<sequence>MKTTFEDSDMNTIMEGAENAIAEFFNSTQRKELNYNDLKQDISSILGNPKDSLDIIKARLSKMDSNTIKALVTNNKHIDES</sequence>
<accession>A0ABY3M906</accession>
<proteinExistence type="predicted"/>
<evidence type="ECO:0000313" key="2">
    <source>
        <dbReference type="Proteomes" id="UP000323621"/>
    </source>
</evidence>
<gene>
    <name evidence="1" type="ORF">ES677_10570</name>
</gene>
<organism evidence="1 2">
    <name type="scientific">Bizionia gelidisalsuginis</name>
    <dbReference type="NCBI Taxonomy" id="291188"/>
    <lineage>
        <taxon>Bacteria</taxon>
        <taxon>Pseudomonadati</taxon>
        <taxon>Bacteroidota</taxon>
        <taxon>Flavobacteriia</taxon>
        <taxon>Flavobacteriales</taxon>
        <taxon>Flavobacteriaceae</taxon>
        <taxon>Bizionia</taxon>
    </lineage>
</organism>